<protein>
    <submittedName>
        <fullName evidence="1">Uncharacterized protein</fullName>
    </submittedName>
</protein>
<organism evidence="1 2">
    <name type="scientific">Cichorium intybus</name>
    <name type="common">Chicory</name>
    <dbReference type="NCBI Taxonomy" id="13427"/>
    <lineage>
        <taxon>Eukaryota</taxon>
        <taxon>Viridiplantae</taxon>
        <taxon>Streptophyta</taxon>
        <taxon>Embryophyta</taxon>
        <taxon>Tracheophyta</taxon>
        <taxon>Spermatophyta</taxon>
        <taxon>Magnoliopsida</taxon>
        <taxon>eudicotyledons</taxon>
        <taxon>Gunneridae</taxon>
        <taxon>Pentapetalae</taxon>
        <taxon>asterids</taxon>
        <taxon>campanulids</taxon>
        <taxon>Asterales</taxon>
        <taxon>Asteraceae</taxon>
        <taxon>Cichorioideae</taxon>
        <taxon>Cichorieae</taxon>
        <taxon>Cichoriinae</taxon>
        <taxon>Cichorium</taxon>
    </lineage>
</organism>
<gene>
    <name evidence="1" type="ORF">L2E82_17422</name>
</gene>
<evidence type="ECO:0000313" key="1">
    <source>
        <dbReference type="EMBL" id="KAI3767327.1"/>
    </source>
</evidence>
<dbReference type="EMBL" id="CM042011">
    <property type="protein sequence ID" value="KAI3767327.1"/>
    <property type="molecule type" value="Genomic_DNA"/>
</dbReference>
<accession>A0ACB9F875</accession>
<dbReference type="Proteomes" id="UP001055811">
    <property type="component" value="Linkage Group LG03"/>
</dbReference>
<comment type="caution">
    <text evidence="1">The sequence shown here is derived from an EMBL/GenBank/DDBJ whole genome shotgun (WGS) entry which is preliminary data.</text>
</comment>
<reference evidence="2" key="1">
    <citation type="journal article" date="2022" name="Mol. Ecol. Resour.">
        <title>The genomes of chicory, endive, great burdock and yacon provide insights into Asteraceae palaeo-polyploidization history and plant inulin production.</title>
        <authorList>
            <person name="Fan W."/>
            <person name="Wang S."/>
            <person name="Wang H."/>
            <person name="Wang A."/>
            <person name="Jiang F."/>
            <person name="Liu H."/>
            <person name="Zhao H."/>
            <person name="Xu D."/>
            <person name="Zhang Y."/>
        </authorList>
    </citation>
    <scope>NUCLEOTIDE SEQUENCE [LARGE SCALE GENOMIC DNA]</scope>
    <source>
        <strain evidence="2">cv. Punajuju</strain>
    </source>
</reference>
<keyword evidence="2" id="KW-1185">Reference proteome</keyword>
<reference evidence="1 2" key="2">
    <citation type="journal article" date="2022" name="Mol. Ecol. Resour.">
        <title>The genomes of chicory, endive, great burdock and yacon provide insights into Asteraceae paleo-polyploidization history and plant inulin production.</title>
        <authorList>
            <person name="Fan W."/>
            <person name="Wang S."/>
            <person name="Wang H."/>
            <person name="Wang A."/>
            <person name="Jiang F."/>
            <person name="Liu H."/>
            <person name="Zhao H."/>
            <person name="Xu D."/>
            <person name="Zhang Y."/>
        </authorList>
    </citation>
    <scope>NUCLEOTIDE SEQUENCE [LARGE SCALE GENOMIC DNA]</scope>
    <source>
        <strain evidence="2">cv. Punajuju</strain>
        <tissue evidence="1">Leaves</tissue>
    </source>
</reference>
<evidence type="ECO:0000313" key="2">
    <source>
        <dbReference type="Proteomes" id="UP001055811"/>
    </source>
</evidence>
<proteinExistence type="predicted"/>
<name>A0ACB9F875_CICIN</name>
<sequence>MGKLRRLRQGGTIADYIKEFTTIMLEIDNLSDRDALFYFKDGLRDWAKAELNRRNVQTLDDAIAMAESLLEFKPPQRNAPTGRTGGDRSAPRRVDDRRKEIDYRRTDKNRFDNQSRRDPPKAPSKPCFICDGPHWTRECPNRKAMNALVAEMVNRSENEAETQEELGSVRHLGALTKLLSKEENEEKGLLFVDVIMNGKESVALVDTGASHNFLNVKEAERLGVQCTPGGGTIKAVNSGAQKILGTATLKVRIDDWVDDLTFTVAPMDDFSVVLGLSFFRKAHVFPIPSVSSLIFLDADRIQVTRLRVGKERKPMLSAMQFKKGMKEGMCYVAAIREVNRNDKSTHVNDLPASIQQVLKDYKDVMPAELPKRLPPRREIDHQIELEPGTRPPAMSPYRMAPPELAELRKQLKELLDAGYIQPSKAPYGAPVLFQKKKDGSLRMCIDYRALNKITVKNRYPIPLIADLFDQLGSAKYFSKLDLRSGYYQVRIAEGDEPKTVCVTRYGSYEFLVMPFGLTNAPATFCTLMNKLFQPFLDRFVVVYLDDIVVYSKTLHEHQQHLRQVLQVLRENELYVKLEKCSFAQQEVEFLGHRIREGKLMMDQAKIKTIQEWEPPTKVSELRSFLGLVNYYRKFIKGYSAIAAPLTDLLKKNKTWNWSHTCEDAFKKLKAAVMAEPVMKLPDYRIPYEVYTDASDFAIGGVLMQEGHPIAYESRKLNETERRYTVKEKEMTAVIHCLRTWRHYLLGSRFVIMTDNIATSYFQTQKHLSPKQARWQDFLAEFDYELRYKPGKTNVVADALSRKAELAGISATQSSSNLLELFKEGMDHDPVASNLLKLAKEGKTRRFWVDNDLLYTVGNRTYVPVWKNLRKEVIKECHDSLWAGHPGIHRTLALVQQRHYWPHMQDDVEAYVKTCLVCQQDKAEQKRPAGLLEPLPIAERPWDSVSMDFIVALPKSDGFGAIMVVVDRFSKYVTFIPVTADCKVDEAARAFFKNVVKLWGIPRSIISDRDPRFTGKFWRELFKLMGTSLNFSTSFHPQSDGQTERINALLELYLRHYVSAHQKDWAKLLDVAQLSVNLQKNESVGRSPFEIVTGQQPLTPDALATPYTGNNPSAFKFAKEWHEEADEARAYLEKAKKKMKKWADAKRRHEEYQVGDMVMLKLLPNQFKALRSLHKGLIRKYEGPFPITKKIGTAGYQVELPSRLKIHPVVHVSLLKRYHEDKEDPARNRSKRAPTTITTQFDKDIECVLADRIVWKRGVPNYKEYLIRWKGDEENETSWEREDVLWQYEDVLRAYNEDTTRTS</sequence>